<feature type="transmembrane region" description="Helical" evidence="5">
    <location>
        <begin position="384"/>
        <end position="401"/>
    </location>
</feature>
<gene>
    <name evidence="6" type="ORF">FJAP1339_LOCUS3030</name>
</gene>
<dbReference type="Pfam" id="PF07690">
    <property type="entry name" value="MFS_1"/>
    <property type="match status" value="1"/>
</dbReference>
<evidence type="ECO:0000256" key="4">
    <source>
        <dbReference type="SAM" id="MobiDB-lite"/>
    </source>
</evidence>
<proteinExistence type="predicted"/>
<feature type="transmembrane region" description="Helical" evidence="5">
    <location>
        <begin position="443"/>
        <end position="461"/>
    </location>
</feature>
<feature type="transmembrane region" description="Helical" evidence="5">
    <location>
        <begin position="152"/>
        <end position="174"/>
    </location>
</feature>
<feature type="region of interest" description="Disordered" evidence="4">
    <location>
        <begin position="237"/>
        <end position="265"/>
    </location>
</feature>
<feature type="transmembrane region" description="Helical" evidence="5">
    <location>
        <begin position="214"/>
        <end position="231"/>
    </location>
</feature>
<name>A0A7S2UVJ4_9STRA</name>
<evidence type="ECO:0000256" key="5">
    <source>
        <dbReference type="SAM" id="Phobius"/>
    </source>
</evidence>
<keyword evidence="1 5" id="KW-0812">Transmembrane</keyword>
<feature type="transmembrane region" description="Helical" evidence="5">
    <location>
        <begin position="128"/>
        <end position="146"/>
    </location>
</feature>
<feature type="transmembrane region" description="Helical" evidence="5">
    <location>
        <begin position="319"/>
        <end position="338"/>
    </location>
</feature>
<dbReference type="Gene3D" id="1.20.1250.20">
    <property type="entry name" value="MFS general substrate transporter like domains"/>
    <property type="match status" value="1"/>
</dbReference>
<dbReference type="AlphaFoldDB" id="A0A7S2UVJ4"/>
<dbReference type="PANTHER" id="PTHR23121:SF9">
    <property type="entry name" value="SODIUM-DEPENDENT GLUCOSE TRANSPORTER 1"/>
    <property type="match status" value="1"/>
</dbReference>
<evidence type="ECO:0000256" key="3">
    <source>
        <dbReference type="ARBA" id="ARBA00023136"/>
    </source>
</evidence>
<reference evidence="6" key="1">
    <citation type="submission" date="2021-01" db="EMBL/GenBank/DDBJ databases">
        <authorList>
            <person name="Corre E."/>
            <person name="Pelletier E."/>
            <person name="Niang G."/>
            <person name="Scheremetjew M."/>
            <person name="Finn R."/>
            <person name="Kale V."/>
            <person name="Holt S."/>
            <person name="Cochrane G."/>
            <person name="Meng A."/>
            <person name="Brown T."/>
            <person name="Cohen L."/>
        </authorList>
    </citation>
    <scope>NUCLEOTIDE SEQUENCE</scope>
    <source>
        <strain evidence="6">CCMP1661</strain>
    </source>
</reference>
<keyword evidence="2 5" id="KW-1133">Transmembrane helix</keyword>
<feature type="transmembrane region" description="Helical" evidence="5">
    <location>
        <begin position="186"/>
        <end position="208"/>
    </location>
</feature>
<feature type="compositionally biased region" description="Low complexity" evidence="4">
    <location>
        <begin position="251"/>
        <end position="261"/>
    </location>
</feature>
<feature type="transmembrane region" description="Helical" evidence="5">
    <location>
        <begin position="100"/>
        <end position="121"/>
    </location>
</feature>
<accession>A0A7S2UVJ4</accession>
<evidence type="ECO:0000256" key="2">
    <source>
        <dbReference type="ARBA" id="ARBA00022989"/>
    </source>
</evidence>
<keyword evidence="3 5" id="KW-0472">Membrane</keyword>
<organism evidence="6">
    <name type="scientific">Fibrocapsa japonica</name>
    <dbReference type="NCBI Taxonomy" id="94617"/>
    <lineage>
        <taxon>Eukaryota</taxon>
        <taxon>Sar</taxon>
        <taxon>Stramenopiles</taxon>
        <taxon>Ochrophyta</taxon>
        <taxon>Raphidophyceae</taxon>
        <taxon>Chattonellales</taxon>
        <taxon>Chattonellaceae</taxon>
        <taxon>Fibrocapsa</taxon>
    </lineage>
</organism>
<dbReference type="InterPro" id="IPR011701">
    <property type="entry name" value="MFS"/>
</dbReference>
<feature type="transmembrane region" description="Helical" evidence="5">
    <location>
        <begin position="413"/>
        <end position="431"/>
    </location>
</feature>
<feature type="transmembrane region" description="Helical" evidence="5">
    <location>
        <begin position="61"/>
        <end position="80"/>
    </location>
</feature>
<dbReference type="EMBL" id="HBHR01006198">
    <property type="protein sequence ID" value="CAD9860509.1"/>
    <property type="molecule type" value="Transcribed_RNA"/>
</dbReference>
<feature type="transmembrane region" description="Helical" evidence="5">
    <location>
        <begin position="278"/>
        <end position="299"/>
    </location>
</feature>
<evidence type="ECO:0008006" key="7">
    <source>
        <dbReference type="Google" id="ProtNLM"/>
    </source>
</evidence>
<protein>
    <recommendedName>
        <fullName evidence="7">Major facilitator superfamily (MFS) profile domain-containing protein</fullName>
    </recommendedName>
</protein>
<dbReference type="GO" id="GO:0022857">
    <property type="term" value="F:transmembrane transporter activity"/>
    <property type="evidence" value="ECO:0007669"/>
    <property type="project" value="InterPro"/>
</dbReference>
<dbReference type="InterPro" id="IPR036259">
    <property type="entry name" value="MFS_trans_sf"/>
</dbReference>
<feature type="transmembrane region" description="Helical" evidence="5">
    <location>
        <begin position="350"/>
        <end position="372"/>
    </location>
</feature>
<sequence>MTVDTKAKRADGTQDSASLKGAYQAVLEGQVDPLSDAQQLAAAMGAGGGLLQRGGPRPGRLLLTSWLGAAFVYGIVVIGMESNLSDLALRAYTTDDQMSMAMVWRGIGSTLGAFCIAPVLLAMDAHTLLATTTGACAGLLLAMPWISTSRGFFAAFAGFGALLPVQDAALQFLVARHYGPQGAGPIQQAVSICMFLSILLCPALHYMLGFNTEYLLLGGFSLAAAVMAIALPSPGRGGAGSNEHPKGLQEAAGSAPGSGSPPQGGRQAIWAELREMDVAGNICTMLIIFLTTTAVVQTTSYIRTYAVDMALLSVDQDDLLLLCYLVPAVTGMFVAMPVQKLWVTSLDRACTLLAICMAVGAMSGLISAASGVQGDNTTQWLSTALYGFGTGPAIGLGYDVWNRAVQVTELSTALVMGVGFVAPSLATYLTFHLWQSLDSPEMLQASNAVYCFLALLCAVYLQQRGRGTPPTPREQKLGPALAKKLKDTLSKCTS</sequence>
<dbReference type="SUPFAM" id="SSF103473">
    <property type="entry name" value="MFS general substrate transporter"/>
    <property type="match status" value="1"/>
</dbReference>
<evidence type="ECO:0000313" key="6">
    <source>
        <dbReference type="EMBL" id="CAD9860509.1"/>
    </source>
</evidence>
<evidence type="ECO:0000256" key="1">
    <source>
        <dbReference type="ARBA" id="ARBA00022692"/>
    </source>
</evidence>
<dbReference type="PANTHER" id="PTHR23121">
    <property type="entry name" value="SODIUM-DEPENDENT GLUCOSE TRANSPORTER 1"/>
    <property type="match status" value="1"/>
</dbReference>